<dbReference type="Pfam" id="PF11604">
    <property type="entry name" value="CusF_Ec"/>
    <property type="match status" value="1"/>
</dbReference>
<feature type="signal peptide" evidence="1">
    <location>
        <begin position="1"/>
        <end position="24"/>
    </location>
</feature>
<dbReference type="EMBL" id="LXEW01000038">
    <property type="protein sequence ID" value="OAT50214.1"/>
    <property type="molecule type" value="Genomic_DNA"/>
</dbReference>
<accession>A0A1B7JR81</accession>
<evidence type="ECO:0000313" key="3">
    <source>
        <dbReference type="Proteomes" id="UP000078224"/>
    </source>
</evidence>
<dbReference type="Gene3D" id="2.40.50.320">
    <property type="entry name" value="Copper binding periplasmic protein CusF"/>
    <property type="match status" value="1"/>
</dbReference>
<dbReference type="Proteomes" id="UP000078224">
    <property type="component" value="Unassembled WGS sequence"/>
</dbReference>
<organism evidence="2 3">
    <name type="scientific">Providencia heimbachae ATCC 35613</name>
    <dbReference type="NCBI Taxonomy" id="1354272"/>
    <lineage>
        <taxon>Bacteria</taxon>
        <taxon>Pseudomonadati</taxon>
        <taxon>Pseudomonadota</taxon>
        <taxon>Gammaproteobacteria</taxon>
        <taxon>Enterobacterales</taxon>
        <taxon>Morganellaceae</taxon>
        <taxon>Providencia</taxon>
    </lineage>
</organism>
<evidence type="ECO:0000256" key="1">
    <source>
        <dbReference type="SAM" id="SignalP"/>
    </source>
</evidence>
<dbReference type="InterPro" id="IPR021647">
    <property type="entry name" value="CusF_Ec"/>
</dbReference>
<dbReference type="PATRIC" id="fig|1354272.4.peg.2829"/>
<proteinExistence type="predicted"/>
<evidence type="ECO:0000313" key="2">
    <source>
        <dbReference type="EMBL" id="OAT50214.1"/>
    </source>
</evidence>
<protein>
    <submittedName>
        <fullName evidence="2">CusF family cation efflux system protein</fullName>
    </submittedName>
</protein>
<keyword evidence="3" id="KW-1185">Reference proteome</keyword>
<dbReference type="InterPro" id="IPR042230">
    <property type="entry name" value="CusF_sf"/>
</dbReference>
<name>A0A1B7JR81_9GAMM</name>
<gene>
    <name evidence="2" type="ORF">M998_2771</name>
</gene>
<comment type="caution">
    <text evidence="2">The sequence shown here is derived from an EMBL/GenBank/DDBJ whole genome shotgun (WGS) entry which is preliminary data.</text>
</comment>
<reference evidence="2 3" key="1">
    <citation type="submission" date="2016-04" db="EMBL/GenBank/DDBJ databases">
        <title>ATOL: Assembling a taxonomically balanced genome-scale reconstruction of the evolutionary history of the Enterobacteriaceae.</title>
        <authorList>
            <person name="Plunkett G.III."/>
            <person name="Neeno-Eckwall E.C."/>
            <person name="Glasner J.D."/>
            <person name="Perna N.T."/>
        </authorList>
    </citation>
    <scope>NUCLEOTIDE SEQUENCE [LARGE SCALE GENOMIC DNA]</scope>
    <source>
        <strain evidence="2 3">ATCC 35613</strain>
    </source>
</reference>
<dbReference type="OrthoDB" id="5771277at2"/>
<dbReference type="AlphaFoldDB" id="A0A1B7JR81"/>
<dbReference type="RefSeq" id="WP_068439180.1">
    <property type="nucleotide sequence ID" value="NZ_LXEW01000038.1"/>
</dbReference>
<feature type="chain" id="PRO_5008595547" evidence="1">
    <location>
        <begin position="25"/>
        <end position="113"/>
    </location>
</feature>
<sequence length="113" mass="12943">MKKLNKVVFALSLTFFTAIGYANALEHNHSVYPEHTAEPIINTEGKLISIDKENKKLTINHKEIESIGWPPMTMRFTYENEKMIDGLNVDDELKFSFSQKGNISLLKSVEKKN</sequence>
<keyword evidence="1" id="KW-0732">Signal</keyword>